<evidence type="ECO:0000256" key="2">
    <source>
        <dbReference type="ARBA" id="ARBA00006190"/>
    </source>
</evidence>
<dbReference type="EMBL" id="HBIO01007248">
    <property type="protein sequence ID" value="CAE0460557.1"/>
    <property type="molecule type" value="Transcribed_RNA"/>
</dbReference>
<dbReference type="Gene3D" id="6.10.140.1230">
    <property type="match status" value="1"/>
</dbReference>
<dbReference type="GO" id="GO:0006900">
    <property type="term" value="P:vesicle budding from membrane"/>
    <property type="evidence" value="ECO:0007669"/>
    <property type="project" value="TreeGrafter"/>
</dbReference>
<dbReference type="AlphaFoldDB" id="A0A7S3V711"/>
<name>A0A7S3V711_9STRA</name>
<dbReference type="GO" id="GO:0032511">
    <property type="term" value="P:late endosome to vacuole transport via multivesicular body sorting pathway"/>
    <property type="evidence" value="ECO:0007669"/>
    <property type="project" value="TreeGrafter"/>
</dbReference>
<dbReference type="PANTHER" id="PTHR22761">
    <property type="entry name" value="CHARGED MULTIVESICULAR BODY PROTEIN"/>
    <property type="match status" value="1"/>
</dbReference>
<dbReference type="InterPro" id="IPR005024">
    <property type="entry name" value="Snf7_fam"/>
</dbReference>
<evidence type="ECO:0000256" key="6">
    <source>
        <dbReference type="ARBA" id="ARBA00023136"/>
    </source>
</evidence>
<evidence type="ECO:0000256" key="3">
    <source>
        <dbReference type="ARBA" id="ARBA00022448"/>
    </source>
</evidence>
<organism evidence="8">
    <name type="scientific">Chaetoceros debilis</name>
    <dbReference type="NCBI Taxonomy" id="122233"/>
    <lineage>
        <taxon>Eukaryota</taxon>
        <taxon>Sar</taxon>
        <taxon>Stramenopiles</taxon>
        <taxon>Ochrophyta</taxon>
        <taxon>Bacillariophyta</taxon>
        <taxon>Coscinodiscophyceae</taxon>
        <taxon>Chaetocerotophycidae</taxon>
        <taxon>Chaetocerotales</taxon>
        <taxon>Chaetocerotaceae</taxon>
        <taxon>Chaetoceros</taxon>
    </lineage>
</organism>
<keyword evidence="3" id="KW-0813">Transport</keyword>
<feature type="coiled-coil region" evidence="7">
    <location>
        <begin position="119"/>
        <end position="146"/>
    </location>
</feature>
<evidence type="ECO:0000256" key="4">
    <source>
        <dbReference type="ARBA" id="ARBA00022753"/>
    </source>
</evidence>
<evidence type="ECO:0000256" key="5">
    <source>
        <dbReference type="ARBA" id="ARBA00022927"/>
    </source>
</evidence>
<evidence type="ECO:0000256" key="7">
    <source>
        <dbReference type="SAM" id="Coils"/>
    </source>
</evidence>
<sequence>MGGKVTKPSQPPKREVSQIDRAILDLKVSRDRLTRYKKKLNLDSTKLLSKAKTYKSKNTSADTKNALNLLKLRKLKLKEVDNIDSQLLTLQGMVSNIQSKEEEKEVLAALRTGKNALEKLHAENSLEDVMNLMDDVQEQNELEEEINNVLVNTGETLTLVEEDELELELQALMEGDVTEIQAEVAPERSKLDLPEVPVNKLPEVQNKVDEEATKQPARVAVAS</sequence>
<keyword evidence="4" id="KW-0967">Endosome</keyword>
<evidence type="ECO:0008006" key="9">
    <source>
        <dbReference type="Google" id="ProtNLM"/>
    </source>
</evidence>
<protein>
    <recommendedName>
        <fullName evidence="9">Charged multivesicular body protein 6</fullName>
    </recommendedName>
</protein>
<keyword evidence="7" id="KW-0175">Coiled coil</keyword>
<keyword evidence="5" id="KW-0653">Protein transport</keyword>
<dbReference type="GO" id="GO:0000815">
    <property type="term" value="C:ESCRT III complex"/>
    <property type="evidence" value="ECO:0007669"/>
    <property type="project" value="TreeGrafter"/>
</dbReference>
<evidence type="ECO:0000256" key="1">
    <source>
        <dbReference type="ARBA" id="ARBA00004608"/>
    </source>
</evidence>
<dbReference type="GO" id="GO:0015031">
    <property type="term" value="P:protein transport"/>
    <property type="evidence" value="ECO:0007669"/>
    <property type="project" value="UniProtKB-KW"/>
</dbReference>
<comment type="similarity">
    <text evidence="2">Belongs to the SNF7 family.</text>
</comment>
<proteinExistence type="inferred from homology"/>
<dbReference type="PANTHER" id="PTHR22761:SF5">
    <property type="entry name" value="CHARGED MULTIVESICULAR BODY PROTEIN 6"/>
    <property type="match status" value="1"/>
</dbReference>
<reference evidence="8" key="1">
    <citation type="submission" date="2021-01" db="EMBL/GenBank/DDBJ databases">
        <authorList>
            <person name="Corre E."/>
            <person name="Pelletier E."/>
            <person name="Niang G."/>
            <person name="Scheremetjew M."/>
            <person name="Finn R."/>
            <person name="Kale V."/>
            <person name="Holt S."/>
            <person name="Cochrane G."/>
            <person name="Meng A."/>
            <person name="Brown T."/>
            <person name="Cohen L."/>
        </authorList>
    </citation>
    <scope>NUCLEOTIDE SEQUENCE</scope>
    <source>
        <strain evidence="8">MM31A-1</strain>
    </source>
</reference>
<comment type="subcellular location">
    <subcellularLocation>
        <location evidence="1">Endosome membrane</location>
    </subcellularLocation>
</comment>
<evidence type="ECO:0000313" key="8">
    <source>
        <dbReference type="EMBL" id="CAE0460557.1"/>
    </source>
</evidence>
<keyword evidence="6" id="KW-0472">Membrane</keyword>
<accession>A0A7S3V711</accession>
<dbReference type="GO" id="GO:0005771">
    <property type="term" value="C:multivesicular body"/>
    <property type="evidence" value="ECO:0007669"/>
    <property type="project" value="TreeGrafter"/>
</dbReference>
<gene>
    <name evidence="8" type="ORF">CDEB00056_LOCUS5398</name>
</gene>
<dbReference type="Pfam" id="PF03357">
    <property type="entry name" value="Snf7"/>
    <property type="match status" value="1"/>
</dbReference>